<sequence length="250" mass="26191">MAPFLLLPRFVTTAPIHTDFELLLLIKSDDGIFLWGKWEIKGLKGLLEVIDESLREGRASPSPVGASFVSTAASTDHTATMPWFSNASSSTVISASSGPITSTETTSLTVSPIPPPDSVSSVTSSSSVSAITTTVTATSTSSLSGKVSASTSSSQPQSTVSATEFATVPDSCSPEQDEVAAILARQCEKFLSCRAARQAQESKMKGTLGSLEPRGLKLQAQTSLSVMMLIYLLLLLNRNMGTPSPAAVFP</sequence>
<evidence type="ECO:0000313" key="3">
    <source>
        <dbReference type="Proteomes" id="UP001152561"/>
    </source>
</evidence>
<keyword evidence="3" id="KW-1185">Reference proteome</keyword>
<feature type="region of interest" description="Disordered" evidence="1">
    <location>
        <begin position="103"/>
        <end position="125"/>
    </location>
</feature>
<accession>A0A9Q1R626</accession>
<feature type="region of interest" description="Disordered" evidence="1">
    <location>
        <begin position="142"/>
        <end position="162"/>
    </location>
</feature>
<dbReference type="AlphaFoldDB" id="A0A9Q1R626"/>
<evidence type="ECO:0000256" key="1">
    <source>
        <dbReference type="SAM" id="MobiDB-lite"/>
    </source>
</evidence>
<gene>
    <name evidence="2" type="ORF">K7X08_026489</name>
</gene>
<organism evidence="2 3">
    <name type="scientific">Anisodus acutangulus</name>
    <dbReference type="NCBI Taxonomy" id="402998"/>
    <lineage>
        <taxon>Eukaryota</taxon>
        <taxon>Viridiplantae</taxon>
        <taxon>Streptophyta</taxon>
        <taxon>Embryophyta</taxon>
        <taxon>Tracheophyta</taxon>
        <taxon>Spermatophyta</taxon>
        <taxon>Magnoliopsida</taxon>
        <taxon>eudicotyledons</taxon>
        <taxon>Gunneridae</taxon>
        <taxon>Pentapetalae</taxon>
        <taxon>asterids</taxon>
        <taxon>lamiids</taxon>
        <taxon>Solanales</taxon>
        <taxon>Solanaceae</taxon>
        <taxon>Solanoideae</taxon>
        <taxon>Hyoscyameae</taxon>
        <taxon>Anisodus</taxon>
    </lineage>
</organism>
<dbReference type="Proteomes" id="UP001152561">
    <property type="component" value="Unassembled WGS sequence"/>
</dbReference>
<protein>
    <submittedName>
        <fullName evidence="2">Uncharacterized protein</fullName>
    </submittedName>
</protein>
<dbReference type="EMBL" id="JAJAGQ010000016">
    <property type="protein sequence ID" value="KAJ8540100.1"/>
    <property type="molecule type" value="Genomic_DNA"/>
</dbReference>
<name>A0A9Q1R626_9SOLA</name>
<comment type="caution">
    <text evidence="2">The sequence shown here is derived from an EMBL/GenBank/DDBJ whole genome shotgun (WGS) entry which is preliminary data.</text>
</comment>
<proteinExistence type="predicted"/>
<evidence type="ECO:0000313" key="2">
    <source>
        <dbReference type="EMBL" id="KAJ8540100.1"/>
    </source>
</evidence>
<reference evidence="3" key="1">
    <citation type="journal article" date="2023" name="Proc. Natl. Acad. Sci. U.S.A.">
        <title>Genomic and structural basis for evolution of tropane alkaloid biosynthesis.</title>
        <authorList>
            <person name="Wanga Y.-J."/>
            <person name="Taina T."/>
            <person name="Yua J.-Y."/>
            <person name="Lia J."/>
            <person name="Xua B."/>
            <person name="Chenc J."/>
            <person name="D'Auriad J.C."/>
            <person name="Huanga J.-P."/>
            <person name="Huanga S.-X."/>
        </authorList>
    </citation>
    <scope>NUCLEOTIDE SEQUENCE [LARGE SCALE GENOMIC DNA]</scope>
    <source>
        <strain evidence="3">cv. KIB-2019</strain>
    </source>
</reference>